<dbReference type="Proteomes" id="UP000305751">
    <property type="component" value="Unassembled WGS sequence"/>
</dbReference>
<proteinExistence type="predicted"/>
<evidence type="ECO:0000313" key="1">
    <source>
        <dbReference type="EMBL" id="TGY07422.1"/>
    </source>
</evidence>
<protein>
    <submittedName>
        <fullName evidence="1">Uncharacterized protein</fullName>
    </submittedName>
</protein>
<accession>A0A4S2B1Q4</accession>
<name>A0A4S2B1Q4_9BACE</name>
<organism evidence="1 2">
    <name type="scientific">Bacteroides acidifaciens</name>
    <dbReference type="NCBI Taxonomy" id="85831"/>
    <lineage>
        <taxon>Bacteria</taxon>
        <taxon>Pseudomonadati</taxon>
        <taxon>Bacteroidota</taxon>
        <taxon>Bacteroidia</taxon>
        <taxon>Bacteroidales</taxon>
        <taxon>Bacteroidaceae</taxon>
        <taxon>Bacteroides</taxon>
    </lineage>
</organism>
<reference evidence="1 2" key="1">
    <citation type="submission" date="2019-04" db="EMBL/GenBank/DDBJ databases">
        <title>Microbes associate with the intestines of laboratory mice.</title>
        <authorList>
            <person name="Navarre W."/>
            <person name="Wong E."/>
            <person name="Huang K."/>
            <person name="Tropini C."/>
            <person name="Ng K."/>
            <person name="Yu B."/>
        </authorList>
    </citation>
    <scope>NUCLEOTIDE SEQUENCE [LARGE SCALE GENOMIC DNA]</scope>
    <source>
        <strain evidence="1 2">NM70_E10</strain>
    </source>
</reference>
<gene>
    <name evidence="1" type="ORF">E5356_03740</name>
</gene>
<keyword evidence="2" id="KW-1185">Reference proteome</keyword>
<comment type="caution">
    <text evidence="1">The sequence shown here is derived from an EMBL/GenBank/DDBJ whole genome shotgun (WGS) entry which is preliminary data.</text>
</comment>
<dbReference type="AlphaFoldDB" id="A0A4S2B1Q4"/>
<dbReference type="EMBL" id="SRZA01000006">
    <property type="protein sequence ID" value="TGY07422.1"/>
    <property type="molecule type" value="Genomic_DNA"/>
</dbReference>
<sequence length="81" mass="9734">MILTTDKMAFVTDQDNSDKYIEELITEYGTNQYRIKINRTLSPPYYQLFYEWKEGKRKLNRELFSSSKLGKIVNFINENIQ</sequence>
<evidence type="ECO:0000313" key="2">
    <source>
        <dbReference type="Proteomes" id="UP000305751"/>
    </source>
</evidence>